<dbReference type="PANTHER" id="PTHR43744:SF8">
    <property type="entry name" value="SN-GLYCEROL-3-PHOSPHATE TRANSPORT SYSTEM PERMEASE PROTEIN UGPE"/>
    <property type="match status" value="1"/>
</dbReference>
<keyword evidence="3" id="KW-1003">Cell membrane</keyword>
<evidence type="ECO:0000256" key="1">
    <source>
        <dbReference type="ARBA" id="ARBA00004651"/>
    </source>
</evidence>
<dbReference type="InterPro" id="IPR035906">
    <property type="entry name" value="MetI-like_sf"/>
</dbReference>
<evidence type="ECO:0000256" key="2">
    <source>
        <dbReference type="ARBA" id="ARBA00022448"/>
    </source>
</evidence>
<feature type="transmembrane region" description="Helical" evidence="7">
    <location>
        <begin position="98"/>
        <end position="122"/>
    </location>
</feature>
<reference evidence="9" key="1">
    <citation type="submission" date="2023-04" db="EMBL/GenBank/DDBJ databases">
        <title>Comparative genomic analysis of Cohnella hashimotonis sp. nov., isolated from the International Space Station.</title>
        <authorList>
            <person name="Venkateswaran K."/>
            <person name="Simpson A."/>
        </authorList>
    </citation>
    <scope>NUCLEOTIDE SEQUENCE</scope>
    <source>
        <strain evidence="9">F6_2S_P_1</strain>
    </source>
</reference>
<protein>
    <submittedName>
        <fullName evidence="9">Carbohydrate ABC transporter permease</fullName>
    </submittedName>
</protein>
<keyword evidence="6 7" id="KW-0472">Membrane</keyword>
<dbReference type="PANTHER" id="PTHR43744">
    <property type="entry name" value="ABC TRANSPORTER PERMEASE PROTEIN MG189-RELATED-RELATED"/>
    <property type="match status" value="1"/>
</dbReference>
<feature type="transmembrane region" description="Helical" evidence="7">
    <location>
        <begin position="7"/>
        <end position="29"/>
    </location>
</feature>
<keyword evidence="2 7" id="KW-0813">Transport</keyword>
<proteinExistence type="inferred from homology"/>
<keyword evidence="10" id="KW-1185">Reference proteome</keyword>
<keyword evidence="5 7" id="KW-1133">Transmembrane helix</keyword>
<dbReference type="Proteomes" id="UP001161691">
    <property type="component" value="Unassembled WGS sequence"/>
</dbReference>
<evidence type="ECO:0000313" key="10">
    <source>
        <dbReference type="Proteomes" id="UP001161691"/>
    </source>
</evidence>
<dbReference type="PROSITE" id="PS50928">
    <property type="entry name" value="ABC_TM1"/>
    <property type="match status" value="1"/>
</dbReference>
<dbReference type="Pfam" id="PF00528">
    <property type="entry name" value="BPD_transp_1"/>
    <property type="match status" value="1"/>
</dbReference>
<comment type="caution">
    <text evidence="9">The sequence shown here is derived from an EMBL/GenBank/DDBJ whole genome shotgun (WGS) entry which is preliminary data.</text>
</comment>
<evidence type="ECO:0000259" key="8">
    <source>
        <dbReference type="PROSITE" id="PS50928"/>
    </source>
</evidence>
<dbReference type="RefSeq" id="WP_282906681.1">
    <property type="nucleotide sequence ID" value="NZ_JAGRPV010000001.1"/>
</dbReference>
<dbReference type="Gene3D" id="1.10.3720.10">
    <property type="entry name" value="MetI-like"/>
    <property type="match status" value="1"/>
</dbReference>
<feature type="transmembrane region" description="Helical" evidence="7">
    <location>
        <begin position="175"/>
        <end position="200"/>
    </location>
</feature>
<evidence type="ECO:0000256" key="7">
    <source>
        <dbReference type="RuleBase" id="RU363032"/>
    </source>
</evidence>
<evidence type="ECO:0000256" key="6">
    <source>
        <dbReference type="ARBA" id="ARBA00023136"/>
    </source>
</evidence>
<evidence type="ECO:0000256" key="4">
    <source>
        <dbReference type="ARBA" id="ARBA00022692"/>
    </source>
</evidence>
<dbReference type="CDD" id="cd06261">
    <property type="entry name" value="TM_PBP2"/>
    <property type="match status" value="1"/>
</dbReference>
<feature type="transmembrane region" description="Helical" evidence="7">
    <location>
        <begin position="63"/>
        <end position="86"/>
    </location>
</feature>
<keyword evidence="4 7" id="KW-0812">Transmembrane</keyword>
<evidence type="ECO:0000256" key="3">
    <source>
        <dbReference type="ARBA" id="ARBA00022475"/>
    </source>
</evidence>
<organism evidence="9 10">
    <name type="scientific">Cohnella hashimotonis</name>
    <dbReference type="NCBI Taxonomy" id="2826895"/>
    <lineage>
        <taxon>Bacteria</taxon>
        <taxon>Bacillati</taxon>
        <taxon>Bacillota</taxon>
        <taxon>Bacilli</taxon>
        <taxon>Bacillales</taxon>
        <taxon>Paenibacillaceae</taxon>
        <taxon>Cohnella</taxon>
    </lineage>
</organism>
<name>A0ABT6T9X5_9BACL</name>
<dbReference type="InterPro" id="IPR000515">
    <property type="entry name" value="MetI-like"/>
</dbReference>
<feature type="domain" description="ABC transmembrane type-1" evidence="8">
    <location>
        <begin position="63"/>
        <end position="254"/>
    </location>
</feature>
<sequence length="269" mass="30089">MIRKFQYFVLYVAVAVISIPVLNIVLSSFKTNEEINRVFTLPSSLQFDNYRRVFESSEIPLNILNSLGITGSAILIAIFLTSMASYTLARRYEAFFQLIYLLFISAAMIPVAANLVPLYVLINKLGLVDTRTAIVLISAASAIPMGILLYTGFIKGIPKSLEESASIDGYGKISMFFKIIFPLLKPVTVTYAVISSISVWNDFLMPLLFLRTESKKTITLAVYAFTSEYVNDWGAIYALLTIAFIIPVLFFILNQKHFYNGMTDGAVKM</sequence>
<evidence type="ECO:0000256" key="5">
    <source>
        <dbReference type="ARBA" id="ARBA00022989"/>
    </source>
</evidence>
<gene>
    <name evidence="9" type="ORF">KB449_01590</name>
</gene>
<feature type="transmembrane region" description="Helical" evidence="7">
    <location>
        <begin position="134"/>
        <end position="154"/>
    </location>
</feature>
<dbReference type="SUPFAM" id="SSF161098">
    <property type="entry name" value="MetI-like"/>
    <property type="match status" value="1"/>
</dbReference>
<dbReference type="EMBL" id="JAGRPV010000001">
    <property type="protein sequence ID" value="MDI4643627.1"/>
    <property type="molecule type" value="Genomic_DNA"/>
</dbReference>
<comment type="subcellular location">
    <subcellularLocation>
        <location evidence="1 7">Cell membrane</location>
        <topology evidence="1 7">Multi-pass membrane protein</topology>
    </subcellularLocation>
</comment>
<accession>A0ABT6T9X5</accession>
<evidence type="ECO:0000313" key="9">
    <source>
        <dbReference type="EMBL" id="MDI4643627.1"/>
    </source>
</evidence>
<feature type="transmembrane region" description="Helical" evidence="7">
    <location>
        <begin position="235"/>
        <end position="253"/>
    </location>
</feature>
<comment type="similarity">
    <text evidence="7">Belongs to the binding-protein-dependent transport system permease family.</text>
</comment>